<evidence type="ECO:0000313" key="6">
    <source>
        <dbReference type="Proteomes" id="UP000231962"/>
    </source>
</evidence>
<keyword evidence="6" id="KW-1185">Reference proteome</keyword>
<organism evidence="5 7">
    <name type="scientific">Leptospira perolatii</name>
    <dbReference type="NCBI Taxonomy" id="2023191"/>
    <lineage>
        <taxon>Bacteria</taxon>
        <taxon>Pseudomonadati</taxon>
        <taxon>Spirochaetota</taxon>
        <taxon>Spirochaetia</taxon>
        <taxon>Leptospirales</taxon>
        <taxon>Leptospiraceae</taxon>
        <taxon>Leptospira</taxon>
    </lineage>
</organism>
<dbReference type="NCBIfam" id="TIGR01488">
    <property type="entry name" value="HAD-SF-IB"/>
    <property type="match status" value="1"/>
</dbReference>
<evidence type="ECO:0000256" key="3">
    <source>
        <dbReference type="ARBA" id="ARBA00022842"/>
    </source>
</evidence>
<sequence>MSELTAENWSPNIQSFLNSLITSGKPQKVVFDFDNTMVRHDFGEAVMNELLLRGVPWIEDLSLFFSNSQVVEKLESLRNTNKLEFKNLVWAEYDLLQKEKGLEAAYRWSSWIFSGRSDSELRKTASELWKKNLSSSDQESIKPYLPIKELISSLQKIGSEIWIVTASPEGIIQEVSEYWGISESRVFGMNLSKVGGRLTHEIQEPFTYGMGKVRRLKNSGVLSWDLAFGDTENDFPLLEHANNKGIFLDRGKGKVPPQSSLIQPIQKWQTI</sequence>
<dbReference type="InterPro" id="IPR023214">
    <property type="entry name" value="HAD_sf"/>
</dbReference>
<protein>
    <submittedName>
        <fullName evidence="5">Haloacid dehalogenase</fullName>
    </submittedName>
</protein>
<keyword evidence="2" id="KW-0378">Hydrolase</keyword>
<evidence type="ECO:0000313" key="7">
    <source>
        <dbReference type="Proteomes" id="UP000231990"/>
    </source>
</evidence>
<evidence type="ECO:0000256" key="1">
    <source>
        <dbReference type="ARBA" id="ARBA00022723"/>
    </source>
</evidence>
<keyword evidence="1" id="KW-0479">Metal-binding</keyword>
<dbReference type="EMBL" id="NPDY01000013">
    <property type="protein sequence ID" value="PJZ69038.1"/>
    <property type="molecule type" value="Genomic_DNA"/>
</dbReference>
<dbReference type="Gene3D" id="3.40.50.1000">
    <property type="entry name" value="HAD superfamily/HAD-like"/>
    <property type="match status" value="1"/>
</dbReference>
<dbReference type="Proteomes" id="UP000231990">
    <property type="component" value="Unassembled WGS sequence"/>
</dbReference>
<evidence type="ECO:0000256" key="2">
    <source>
        <dbReference type="ARBA" id="ARBA00022801"/>
    </source>
</evidence>
<dbReference type="SUPFAM" id="SSF56784">
    <property type="entry name" value="HAD-like"/>
    <property type="match status" value="1"/>
</dbReference>
<accession>A0A2M9ZQ90</accession>
<keyword evidence="3" id="KW-0460">Magnesium</keyword>
<dbReference type="OrthoDB" id="355730at2"/>
<dbReference type="PANTHER" id="PTHR43344">
    <property type="entry name" value="PHOSPHOSERINE PHOSPHATASE"/>
    <property type="match status" value="1"/>
</dbReference>
<dbReference type="AlphaFoldDB" id="A0A2M9ZQ90"/>
<dbReference type="PANTHER" id="PTHR43344:SF13">
    <property type="entry name" value="PHOSPHATASE RV3661-RELATED"/>
    <property type="match status" value="1"/>
</dbReference>
<dbReference type="RefSeq" id="WP_100714543.1">
    <property type="nucleotide sequence ID" value="NZ_NPDY01000013.1"/>
</dbReference>
<dbReference type="Proteomes" id="UP000231962">
    <property type="component" value="Unassembled WGS sequence"/>
</dbReference>
<name>A0A2M9ZQ90_9LEPT</name>
<dbReference type="Pfam" id="PF12710">
    <property type="entry name" value="HAD"/>
    <property type="match status" value="1"/>
</dbReference>
<reference evidence="6 7" key="1">
    <citation type="submission" date="2017-07" db="EMBL/GenBank/DDBJ databases">
        <title>Leptospira spp. isolated from tropical soils.</title>
        <authorList>
            <person name="Thibeaux R."/>
            <person name="Iraola G."/>
            <person name="Ferres I."/>
            <person name="Bierque E."/>
            <person name="Girault D."/>
            <person name="Soupe-Gilbert M.-E."/>
            <person name="Picardeau M."/>
            <person name="Goarant C."/>
        </authorList>
    </citation>
    <scope>NUCLEOTIDE SEQUENCE [LARGE SCALE GENOMIC DNA]</scope>
    <source>
        <strain evidence="5 7">FH1-B-B1</strain>
        <strain evidence="4 6">FH1-B-C1</strain>
    </source>
</reference>
<comment type="caution">
    <text evidence="5">The sequence shown here is derived from an EMBL/GenBank/DDBJ whole genome shotgun (WGS) entry which is preliminary data.</text>
</comment>
<evidence type="ECO:0000313" key="4">
    <source>
        <dbReference type="EMBL" id="PJZ69038.1"/>
    </source>
</evidence>
<dbReference type="InterPro" id="IPR050582">
    <property type="entry name" value="HAD-like_SerB"/>
</dbReference>
<evidence type="ECO:0000313" key="5">
    <source>
        <dbReference type="EMBL" id="PJZ74093.1"/>
    </source>
</evidence>
<dbReference type="GO" id="GO:0016787">
    <property type="term" value="F:hydrolase activity"/>
    <property type="evidence" value="ECO:0007669"/>
    <property type="project" value="UniProtKB-KW"/>
</dbReference>
<gene>
    <name evidence="4" type="ORF">CH360_13345</name>
    <name evidence="5" type="ORF">CH373_03985</name>
</gene>
<proteinExistence type="predicted"/>
<dbReference type="EMBL" id="NPDZ01000002">
    <property type="protein sequence ID" value="PJZ74093.1"/>
    <property type="molecule type" value="Genomic_DNA"/>
</dbReference>
<dbReference type="GO" id="GO:0046872">
    <property type="term" value="F:metal ion binding"/>
    <property type="evidence" value="ECO:0007669"/>
    <property type="project" value="UniProtKB-KW"/>
</dbReference>
<dbReference type="InterPro" id="IPR036412">
    <property type="entry name" value="HAD-like_sf"/>
</dbReference>